<comment type="caution">
    <text evidence="4">The sequence shown here is derived from an EMBL/GenBank/DDBJ whole genome shotgun (WGS) entry which is preliminary data.</text>
</comment>
<name>A0A1I0JZ19_9FIRM</name>
<sequence>MKVSVIVPVYNVEKYLRSCVNSILNQTLNDIEVILVDDGSPDASGVICDELAKADERVKVIHKKNAGVGAARNDGLSLAQGEWVIFGDSDDWFETDALEQLVSEGEKTKADVIFGDVYLVENGTKKNVAFYKDEFVCNENEFKKKLIAADFSRAYCYNPPETGSAFGYGGPWNKLVRRNLLTENNLKFDTTVKGIFDDLIYTAYIFACAKTITYRHIRVYNYRHVVASITRTYKPVFLDINKAIFVTWENFLKQFGYYEALKKPYYANVIRRFCQLLGLYFFNEKNELSFTRQLKELRQVIKEEPYVSAIRLAEPSGFHSKADCLICNAARTGSPMIIYLAYRIVQAMRG</sequence>
<accession>A0A1I0JZ19</accession>
<evidence type="ECO:0000256" key="1">
    <source>
        <dbReference type="ARBA" id="ARBA00022676"/>
    </source>
</evidence>
<dbReference type="PANTHER" id="PTHR22916">
    <property type="entry name" value="GLYCOSYLTRANSFERASE"/>
    <property type="match status" value="1"/>
</dbReference>
<evidence type="ECO:0000259" key="3">
    <source>
        <dbReference type="Pfam" id="PF00535"/>
    </source>
</evidence>
<dbReference type="EMBL" id="FOIO01000076">
    <property type="protein sequence ID" value="SEU16318.1"/>
    <property type="molecule type" value="Genomic_DNA"/>
</dbReference>
<gene>
    <name evidence="4" type="ORF">SAMN05216521_10764</name>
</gene>
<keyword evidence="2 4" id="KW-0808">Transferase</keyword>
<dbReference type="AlphaFoldDB" id="A0A1I0JZ19"/>
<dbReference type="PANTHER" id="PTHR22916:SF51">
    <property type="entry name" value="GLYCOSYLTRANSFERASE EPSH-RELATED"/>
    <property type="match status" value="1"/>
</dbReference>
<dbReference type="InterPro" id="IPR029044">
    <property type="entry name" value="Nucleotide-diphossugar_trans"/>
</dbReference>
<dbReference type="Pfam" id="PF00535">
    <property type="entry name" value="Glycos_transf_2"/>
    <property type="match status" value="1"/>
</dbReference>
<evidence type="ECO:0000313" key="5">
    <source>
        <dbReference type="Proteomes" id="UP000182121"/>
    </source>
</evidence>
<evidence type="ECO:0000256" key="2">
    <source>
        <dbReference type="ARBA" id="ARBA00022679"/>
    </source>
</evidence>
<proteinExistence type="predicted"/>
<organism evidence="4 5">
    <name type="scientific">Enterocloster clostridioformis</name>
    <dbReference type="NCBI Taxonomy" id="1531"/>
    <lineage>
        <taxon>Bacteria</taxon>
        <taxon>Bacillati</taxon>
        <taxon>Bacillota</taxon>
        <taxon>Clostridia</taxon>
        <taxon>Lachnospirales</taxon>
        <taxon>Lachnospiraceae</taxon>
        <taxon>Enterocloster</taxon>
    </lineage>
</organism>
<evidence type="ECO:0000313" key="4">
    <source>
        <dbReference type="EMBL" id="SEU16318.1"/>
    </source>
</evidence>
<dbReference type="CDD" id="cd00761">
    <property type="entry name" value="Glyco_tranf_GTA_type"/>
    <property type="match status" value="1"/>
</dbReference>
<dbReference type="InterPro" id="IPR001173">
    <property type="entry name" value="Glyco_trans_2-like"/>
</dbReference>
<feature type="domain" description="Glycosyltransferase 2-like" evidence="3">
    <location>
        <begin position="4"/>
        <end position="130"/>
    </location>
</feature>
<reference evidence="4 5" key="1">
    <citation type="submission" date="2016-10" db="EMBL/GenBank/DDBJ databases">
        <authorList>
            <person name="Varghese N."/>
            <person name="Submissions S."/>
        </authorList>
    </citation>
    <scope>NUCLEOTIDE SEQUENCE [LARGE SCALE GENOMIC DNA]</scope>
    <source>
        <strain evidence="4 5">NLAE-zl-C196</strain>
    </source>
</reference>
<dbReference type="RefSeq" id="WP_081352097.1">
    <property type="nucleotide sequence ID" value="NZ_FOIO01000076.1"/>
</dbReference>
<dbReference type="Proteomes" id="UP000182121">
    <property type="component" value="Unassembled WGS sequence"/>
</dbReference>
<keyword evidence="1" id="KW-0328">Glycosyltransferase</keyword>
<dbReference type="SUPFAM" id="SSF53448">
    <property type="entry name" value="Nucleotide-diphospho-sugar transferases"/>
    <property type="match status" value="1"/>
</dbReference>
<protein>
    <submittedName>
        <fullName evidence="4">Glycosyltransferase involved in cell wall bisynthesis</fullName>
    </submittedName>
</protein>
<dbReference type="GO" id="GO:0016757">
    <property type="term" value="F:glycosyltransferase activity"/>
    <property type="evidence" value="ECO:0007669"/>
    <property type="project" value="UniProtKB-KW"/>
</dbReference>
<dbReference type="Gene3D" id="3.90.550.10">
    <property type="entry name" value="Spore Coat Polysaccharide Biosynthesis Protein SpsA, Chain A"/>
    <property type="match status" value="1"/>
</dbReference>